<dbReference type="Proteomes" id="UP000604825">
    <property type="component" value="Unassembled WGS sequence"/>
</dbReference>
<dbReference type="InterPro" id="IPR002035">
    <property type="entry name" value="VWF_A"/>
</dbReference>
<proteinExistence type="predicted"/>
<dbReference type="PANTHER" id="PTHR10579:SF51">
    <property type="entry name" value="ZINC FINGER (C3HC4-TYPE RING FINGER) FAMILY PROTEIN"/>
    <property type="match status" value="1"/>
</dbReference>
<comment type="caution">
    <text evidence="3">The sequence shown here is derived from an EMBL/GenBank/DDBJ whole genome shotgun (WGS) entry which is preliminary data.</text>
</comment>
<dbReference type="EMBL" id="CAJGYO010000013">
    <property type="protein sequence ID" value="CAD6266022.1"/>
    <property type="molecule type" value="Genomic_DNA"/>
</dbReference>
<feature type="compositionally biased region" description="Polar residues" evidence="1">
    <location>
        <begin position="516"/>
        <end position="525"/>
    </location>
</feature>
<dbReference type="InterPro" id="IPR032838">
    <property type="entry name" value="Vwaint_dom"/>
</dbReference>
<keyword evidence="4" id="KW-1185">Reference proteome</keyword>
<dbReference type="SUPFAM" id="SSF53300">
    <property type="entry name" value="vWA-like"/>
    <property type="match status" value="1"/>
</dbReference>
<dbReference type="OrthoDB" id="687730at2759"/>
<dbReference type="InterPro" id="IPR051266">
    <property type="entry name" value="CLCR"/>
</dbReference>
<name>A0A811R7F9_9POAL</name>
<feature type="compositionally biased region" description="Basic and acidic residues" evidence="1">
    <location>
        <begin position="495"/>
        <end position="508"/>
    </location>
</feature>
<dbReference type="InterPro" id="IPR036465">
    <property type="entry name" value="vWFA_dom_sf"/>
</dbReference>
<dbReference type="SMART" id="SM00327">
    <property type="entry name" value="VWA"/>
    <property type="match status" value="1"/>
</dbReference>
<feature type="compositionally biased region" description="Polar residues" evidence="1">
    <location>
        <begin position="474"/>
        <end position="491"/>
    </location>
</feature>
<evidence type="ECO:0000259" key="2">
    <source>
        <dbReference type="PROSITE" id="PS50234"/>
    </source>
</evidence>
<dbReference type="PANTHER" id="PTHR10579">
    <property type="entry name" value="CALCIUM-ACTIVATED CHLORIDE CHANNEL REGULATOR"/>
    <property type="match status" value="1"/>
</dbReference>
<accession>A0A811R7F9</accession>
<dbReference type="Gene3D" id="3.40.50.410">
    <property type="entry name" value="von Willebrand factor, type A domain"/>
    <property type="match status" value="1"/>
</dbReference>
<dbReference type="Pfam" id="PF14624">
    <property type="entry name" value="Vwaint"/>
    <property type="match status" value="1"/>
</dbReference>
<feature type="compositionally biased region" description="Low complexity" evidence="1">
    <location>
        <begin position="29"/>
        <end position="38"/>
    </location>
</feature>
<dbReference type="AlphaFoldDB" id="A0A811R7F9"/>
<dbReference type="Pfam" id="PF00092">
    <property type="entry name" value="VWA"/>
    <property type="match status" value="1"/>
</dbReference>
<evidence type="ECO:0000313" key="3">
    <source>
        <dbReference type="EMBL" id="CAD6266022.1"/>
    </source>
</evidence>
<evidence type="ECO:0000256" key="1">
    <source>
        <dbReference type="SAM" id="MobiDB-lite"/>
    </source>
</evidence>
<reference evidence="3" key="1">
    <citation type="submission" date="2020-10" db="EMBL/GenBank/DDBJ databases">
        <authorList>
            <person name="Han B."/>
            <person name="Lu T."/>
            <person name="Zhao Q."/>
            <person name="Huang X."/>
            <person name="Zhao Y."/>
        </authorList>
    </citation>
    <scope>NUCLEOTIDE SEQUENCE</scope>
</reference>
<dbReference type="PROSITE" id="PS50234">
    <property type="entry name" value="VWFA"/>
    <property type="match status" value="1"/>
</dbReference>
<sequence>MSDTKGPHVPAAPPPPAGLYQDDEPLQRPTAPAQAPAANGGLVLSTQCEFPALARAASRDRFTVLVHAKAPSNVARAPLDLVTVLDVSGSMKDEKLALVKQAMCFVIDQLGPADRLSVVTFSNDASRLTRLAGMSDAGKASAKIAVESLAVQGSTNIRQGLRVGAEVLAGRREKNAVAGMILLSDGQENCGGTSVRPDGTKSYVNLVPSSFTGAGSSSRPAPIHTFGFGTNHDAAAMHAIAEATGGTFSFVGNQAAIQDSFARCVGGLLSVAVQEARVAVTCLHRGVHVQEVKSGAYGSHVGADGRAASIDVGELYDGEERRFLVLVYVPRARPTEEVTRLVKASCTYREAAMGQARQVAARAAVVQRPLDLTTLPAPSLDVERERVRLAAAEDIAAARVAADGGQNAGAARILESRLKAVEQSAPGAAGNDPTCEAIKEELRDLSARVGNRAEYQQTGRACLLAGMSAHAQQRASGTDVQSSSSKGSSAYLTPKMEEMVEISRESSRKRGGGSSQQPVGTSGQVKQAKIEEVITNIQSEAIFSWKPEVNEREQRDEAVPLACCAKPVDIFLRLWSSDIGDSFRRNRKTAGVPALLPPAPVVKRKHEAMMIKQEPQALLLGPGDDFSAASNETEVAEALEEYQMFLDFAGEELGLFHGRNALGRLLYCFCLPGSVCWRTVKQLLAAWRTCLPDSRLHATVLMAGKLTVAA</sequence>
<feature type="region of interest" description="Disordered" evidence="1">
    <location>
        <begin position="1"/>
        <end position="38"/>
    </location>
</feature>
<organism evidence="3 4">
    <name type="scientific">Miscanthus lutarioriparius</name>
    <dbReference type="NCBI Taxonomy" id="422564"/>
    <lineage>
        <taxon>Eukaryota</taxon>
        <taxon>Viridiplantae</taxon>
        <taxon>Streptophyta</taxon>
        <taxon>Embryophyta</taxon>
        <taxon>Tracheophyta</taxon>
        <taxon>Spermatophyta</taxon>
        <taxon>Magnoliopsida</taxon>
        <taxon>Liliopsida</taxon>
        <taxon>Poales</taxon>
        <taxon>Poaceae</taxon>
        <taxon>PACMAD clade</taxon>
        <taxon>Panicoideae</taxon>
        <taxon>Andropogonodae</taxon>
        <taxon>Andropogoneae</taxon>
        <taxon>Saccharinae</taxon>
        <taxon>Miscanthus</taxon>
    </lineage>
</organism>
<gene>
    <name evidence="3" type="ORF">NCGR_LOCUS49327</name>
</gene>
<feature type="domain" description="VWFA" evidence="2">
    <location>
        <begin position="80"/>
        <end position="265"/>
    </location>
</feature>
<evidence type="ECO:0000313" key="4">
    <source>
        <dbReference type="Proteomes" id="UP000604825"/>
    </source>
</evidence>
<protein>
    <recommendedName>
        <fullName evidence="2">VWFA domain-containing protein</fullName>
    </recommendedName>
</protein>
<feature type="region of interest" description="Disordered" evidence="1">
    <location>
        <begin position="474"/>
        <end position="527"/>
    </location>
</feature>